<dbReference type="OrthoDB" id="422206at2759"/>
<dbReference type="Proteomes" id="UP000016930">
    <property type="component" value="Unassembled WGS sequence"/>
</dbReference>
<dbReference type="AlphaFoldDB" id="M2R8K4"/>
<sequence>MFATPNNVAAIHPGYNPYRRAVRHAVDVRGVLPDAQLMRTAAHDVRVDLRGGLTNPAAFTCAQENPTYISLERAMLGKEKPDAPTYMTFRRRIDFLIMILDFGILVGTVNTSSRCSNQDLIDWALYGYSPVTTGLMGLDTPRRLAAAAITAPRFDRVVTYYLARTCKVFTRCR</sequence>
<dbReference type="HOGENOM" id="CLU_1547347_0_0_1"/>
<organism evidence="1 2">
    <name type="scientific">Ceriporiopsis subvermispora (strain B)</name>
    <name type="common">White-rot fungus</name>
    <name type="synonym">Gelatoporia subvermispora</name>
    <dbReference type="NCBI Taxonomy" id="914234"/>
    <lineage>
        <taxon>Eukaryota</taxon>
        <taxon>Fungi</taxon>
        <taxon>Dikarya</taxon>
        <taxon>Basidiomycota</taxon>
        <taxon>Agaricomycotina</taxon>
        <taxon>Agaricomycetes</taxon>
        <taxon>Polyporales</taxon>
        <taxon>Gelatoporiaceae</taxon>
        <taxon>Gelatoporia</taxon>
    </lineage>
</organism>
<proteinExistence type="predicted"/>
<keyword evidence="2" id="KW-1185">Reference proteome</keyword>
<evidence type="ECO:0000313" key="1">
    <source>
        <dbReference type="EMBL" id="EMD35031.1"/>
    </source>
</evidence>
<accession>M2R8K4</accession>
<gene>
    <name evidence="1" type="ORF">CERSUDRAFT_96946</name>
</gene>
<reference evidence="1 2" key="1">
    <citation type="journal article" date="2012" name="Proc. Natl. Acad. Sci. U.S.A.">
        <title>Comparative genomics of Ceriporiopsis subvermispora and Phanerochaete chrysosporium provide insight into selective ligninolysis.</title>
        <authorList>
            <person name="Fernandez-Fueyo E."/>
            <person name="Ruiz-Duenas F.J."/>
            <person name="Ferreira P."/>
            <person name="Floudas D."/>
            <person name="Hibbett D.S."/>
            <person name="Canessa P."/>
            <person name="Larrondo L.F."/>
            <person name="James T.Y."/>
            <person name="Seelenfreund D."/>
            <person name="Lobos S."/>
            <person name="Polanco R."/>
            <person name="Tello M."/>
            <person name="Honda Y."/>
            <person name="Watanabe T."/>
            <person name="Watanabe T."/>
            <person name="Ryu J.S."/>
            <person name="Kubicek C.P."/>
            <person name="Schmoll M."/>
            <person name="Gaskell J."/>
            <person name="Hammel K.E."/>
            <person name="St John F.J."/>
            <person name="Vanden Wymelenberg A."/>
            <person name="Sabat G."/>
            <person name="Splinter BonDurant S."/>
            <person name="Syed K."/>
            <person name="Yadav J.S."/>
            <person name="Doddapaneni H."/>
            <person name="Subramanian V."/>
            <person name="Lavin J.L."/>
            <person name="Oguiza J.A."/>
            <person name="Perez G."/>
            <person name="Pisabarro A.G."/>
            <person name="Ramirez L."/>
            <person name="Santoyo F."/>
            <person name="Master E."/>
            <person name="Coutinho P.M."/>
            <person name="Henrissat B."/>
            <person name="Lombard V."/>
            <person name="Magnuson J.K."/>
            <person name="Kuees U."/>
            <person name="Hori C."/>
            <person name="Igarashi K."/>
            <person name="Samejima M."/>
            <person name="Held B.W."/>
            <person name="Barry K.W."/>
            <person name="LaButti K.M."/>
            <person name="Lapidus A."/>
            <person name="Lindquist E.A."/>
            <person name="Lucas S.M."/>
            <person name="Riley R."/>
            <person name="Salamov A.A."/>
            <person name="Hoffmeister D."/>
            <person name="Schwenk D."/>
            <person name="Hadar Y."/>
            <person name="Yarden O."/>
            <person name="de Vries R.P."/>
            <person name="Wiebenga A."/>
            <person name="Stenlid J."/>
            <person name="Eastwood D."/>
            <person name="Grigoriev I.V."/>
            <person name="Berka R.M."/>
            <person name="Blanchette R.A."/>
            <person name="Kersten P."/>
            <person name="Martinez A.T."/>
            <person name="Vicuna R."/>
            <person name="Cullen D."/>
        </authorList>
    </citation>
    <scope>NUCLEOTIDE SEQUENCE [LARGE SCALE GENOMIC DNA]</scope>
    <source>
        <strain evidence="1 2">B</strain>
    </source>
</reference>
<protein>
    <submittedName>
        <fullName evidence="1">Uncharacterized protein</fullName>
    </submittedName>
</protein>
<evidence type="ECO:0000313" key="2">
    <source>
        <dbReference type="Proteomes" id="UP000016930"/>
    </source>
</evidence>
<dbReference type="EMBL" id="KB445801">
    <property type="protein sequence ID" value="EMD35031.1"/>
    <property type="molecule type" value="Genomic_DNA"/>
</dbReference>
<name>M2R8K4_CERS8</name>